<protein>
    <submittedName>
        <fullName evidence="6">IclR family transcriptional regulator</fullName>
    </submittedName>
</protein>
<dbReference type="Gene3D" id="1.10.10.10">
    <property type="entry name" value="Winged helix-like DNA-binding domain superfamily/Winged helix DNA-binding domain"/>
    <property type="match status" value="1"/>
</dbReference>
<dbReference type="InterPro" id="IPR050707">
    <property type="entry name" value="HTH_MetabolicPath_Reg"/>
</dbReference>
<organism evidence="6 7">
    <name type="scientific">Aeromicrobium fastidiosum</name>
    <dbReference type="NCBI Taxonomy" id="52699"/>
    <lineage>
        <taxon>Bacteria</taxon>
        <taxon>Bacillati</taxon>
        <taxon>Actinomycetota</taxon>
        <taxon>Actinomycetes</taxon>
        <taxon>Propionibacteriales</taxon>
        <taxon>Nocardioidaceae</taxon>
        <taxon>Aeromicrobium</taxon>
    </lineage>
</organism>
<evidence type="ECO:0000313" key="7">
    <source>
        <dbReference type="Proteomes" id="UP001515100"/>
    </source>
</evidence>
<dbReference type="SMART" id="SM00346">
    <property type="entry name" value="HTH_ICLR"/>
    <property type="match status" value="1"/>
</dbReference>
<gene>
    <name evidence="6" type="ORF">ESP62_017050</name>
</gene>
<dbReference type="Gene3D" id="3.30.450.40">
    <property type="match status" value="1"/>
</dbReference>
<dbReference type="SUPFAM" id="SSF46785">
    <property type="entry name" value="Winged helix' DNA-binding domain"/>
    <property type="match status" value="1"/>
</dbReference>
<evidence type="ECO:0000256" key="2">
    <source>
        <dbReference type="ARBA" id="ARBA00023125"/>
    </source>
</evidence>
<dbReference type="PROSITE" id="PS51078">
    <property type="entry name" value="ICLR_ED"/>
    <property type="match status" value="1"/>
</dbReference>
<keyword evidence="1" id="KW-0805">Transcription regulation</keyword>
<comment type="caution">
    <text evidence="6">The sequence shown here is derived from an EMBL/GenBank/DDBJ whole genome shotgun (WGS) entry which is preliminary data.</text>
</comment>
<evidence type="ECO:0000259" key="4">
    <source>
        <dbReference type="PROSITE" id="PS51077"/>
    </source>
</evidence>
<dbReference type="Pfam" id="PF09339">
    <property type="entry name" value="HTH_IclR"/>
    <property type="match status" value="1"/>
</dbReference>
<dbReference type="PROSITE" id="PS51077">
    <property type="entry name" value="HTH_ICLR"/>
    <property type="match status" value="1"/>
</dbReference>
<dbReference type="PANTHER" id="PTHR30136:SF39">
    <property type="entry name" value="TRANSCRIPTIONAL REGULATORY PROTEIN"/>
    <property type="match status" value="1"/>
</dbReference>
<dbReference type="PANTHER" id="PTHR30136">
    <property type="entry name" value="HELIX-TURN-HELIX TRANSCRIPTIONAL REGULATOR, ICLR FAMILY"/>
    <property type="match status" value="1"/>
</dbReference>
<name>A0A641AJD7_9ACTN</name>
<dbReference type="SUPFAM" id="SSF55781">
    <property type="entry name" value="GAF domain-like"/>
    <property type="match status" value="1"/>
</dbReference>
<dbReference type="InterPro" id="IPR036388">
    <property type="entry name" value="WH-like_DNA-bd_sf"/>
</dbReference>
<evidence type="ECO:0000313" key="6">
    <source>
        <dbReference type="EMBL" id="KAA1373663.1"/>
    </source>
</evidence>
<dbReference type="Pfam" id="PF01614">
    <property type="entry name" value="IclR_C"/>
    <property type="match status" value="1"/>
</dbReference>
<feature type="domain" description="HTH iclR-type" evidence="4">
    <location>
        <begin position="6"/>
        <end position="69"/>
    </location>
</feature>
<dbReference type="InterPro" id="IPR036390">
    <property type="entry name" value="WH_DNA-bd_sf"/>
</dbReference>
<proteinExistence type="predicted"/>
<dbReference type="GO" id="GO:0045892">
    <property type="term" value="P:negative regulation of DNA-templated transcription"/>
    <property type="evidence" value="ECO:0007669"/>
    <property type="project" value="TreeGrafter"/>
</dbReference>
<evidence type="ECO:0000259" key="5">
    <source>
        <dbReference type="PROSITE" id="PS51078"/>
    </source>
</evidence>
<dbReference type="AlphaFoldDB" id="A0A641AJD7"/>
<feature type="domain" description="IclR-ED" evidence="5">
    <location>
        <begin position="70"/>
        <end position="253"/>
    </location>
</feature>
<keyword evidence="3" id="KW-0804">Transcription</keyword>
<dbReference type="GO" id="GO:0003700">
    <property type="term" value="F:DNA-binding transcription factor activity"/>
    <property type="evidence" value="ECO:0007669"/>
    <property type="project" value="TreeGrafter"/>
</dbReference>
<sequence length="256" mass="27572">MTQPRDPVAVRLGAVLRALAAEEPDGGTTAGLARRAGLARPTAHRLLTTLAEQGLVDRTAASGRWHLGPELYLLGQAAAPRYDVTDAAREIVSELASETGESAFFSIRRGDETVCLVREDGSFPLRSHVLHEGVRFPLGVASAGLVILAHLPDRDVDDYLSRVDLGAAWGAGHERSPLEARVAETRRDGYATNPGLVVEGSWGMGAAVFDALGSPRWALSLTGVESRFRSERRAELGTLLLDQAHRLGRRLARRDT</sequence>
<accession>A0A641AJD7</accession>
<dbReference type="OrthoDB" id="9807558at2"/>
<dbReference type="RefSeq" id="WP_129185076.1">
    <property type="nucleotide sequence ID" value="NZ_JAGIOG010000001.1"/>
</dbReference>
<dbReference type="InterPro" id="IPR005471">
    <property type="entry name" value="Tscrpt_reg_IclR_N"/>
</dbReference>
<dbReference type="InterPro" id="IPR014757">
    <property type="entry name" value="Tscrpt_reg_IclR_C"/>
</dbReference>
<dbReference type="Proteomes" id="UP001515100">
    <property type="component" value="Unassembled WGS sequence"/>
</dbReference>
<dbReference type="InterPro" id="IPR029016">
    <property type="entry name" value="GAF-like_dom_sf"/>
</dbReference>
<keyword evidence="7" id="KW-1185">Reference proteome</keyword>
<keyword evidence="2" id="KW-0238">DNA-binding</keyword>
<dbReference type="EMBL" id="SDPP02000005">
    <property type="protein sequence ID" value="KAA1373663.1"/>
    <property type="molecule type" value="Genomic_DNA"/>
</dbReference>
<evidence type="ECO:0000256" key="3">
    <source>
        <dbReference type="ARBA" id="ARBA00023163"/>
    </source>
</evidence>
<reference evidence="6" key="1">
    <citation type="submission" date="2019-09" db="EMBL/GenBank/DDBJ databases">
        <authorList>
            <person name="Li J."/>
        </authorList>
    </citation>
    <scope>NUCLEOTIDE SEQUENCE [LARGE SCALE GENOMIC DNA]</scope>
    <source>
        <strain evidence="6">NRBC 14897</strain>
    </source>
</reference>
<evidence type="ECO:0000256" key="1">
    <source>
        <dbReference type="ARBA" id="ARBA00023015"/>
    </source>
</evidence>
<dbReference type="GO" id="GO:0003677">
    <property type="term" value="F:DNA binding"/>
    <property type="evidence" value="ECO:0007669"/>
    <property type="project" value="UniProtKB-KW"/>
</dbReference>